<evidence type="ECO:0000313" key="5">
    <source>
        <dbReference type="Proteomes" id="UP000178724"/>
    </source>
</evidence>
<dbReference type="PANTHER" id="PTHR11952">
    <property type="entry name" value="UDP- GLUCOSE PYROPHOSPHORYLASE"/>
    <property type="match status" value="1"/>
</dbReference>
<dbReference type="PANTHER" id="PTHR11952:SF2">
    <property type="entry name" value="LD24639P"/>
    <property type="match status" value="1"/>
</dbReference>
<gene>
    <name evidence="4" type="ORF">A2625_01085</name>
</gene>
<dbReference type="Proteomes" id="UP000178724">
    <property type="component" value="Unassembled WGS sequence"/>
</dbReference>
<dbReference type="Gene3D" id="3.90.550.10">
    <property type="entry name" value="Spore Coat Polysaccharide Biosynthesis Protein SpsA, Chain A"/>
    <property type="match status" value="1"/>
</dbReference>
<keyword evidence="3" id="KW-0548">Nucleotidyltransferase</keyword>
<dbReference type="InterPro" id="IPR029044">
    <property type="entry name" value="Nucleotide-diphossugar_trans"/>
</dbReference>
<proteinExistence type="inferred from homology"/>
<dbReference type="InterPro" id="IPR002618">
    <property type="entry name" value="UDPGP_fam"/>
</dbReference>
<comment type="caution">
    <text evidence="4">The sequence shown here is derived from an EMBL/GenBank/DDBJ whole genome shotgun (WGS) entry which is preliminary data.</text>
</comment>
<dbReference type="GO" id="GO:0070569">
    <property type="term" value="F:uridylyltransferase activity"/>
    <property type="evidence" value="ECO:0007669"/>
    <property type="project" value="InterPro"/>
</dbReference>
<evidence type="ECO:0000313" key="4">
    <source>
        <dbReference type="EMBL" id="OGB89495.1"/>
    </source>
</evidence>
<organism evidence="4 5">
    <name type="scientific">candidate division WOR-1 bacterium RIFCSPHIGHO2_01_FULL_53_15</name>
    <dbReference type="NCBI Taxonomy" id="1802564"/>
    <lineage>
        <taxon>Bacteria</taxon>
        <taxon>Bacillati</taxon>
        <taxon>Saganbacteria</taxon>
    </lineage>
</organism>
<evidence type="ECO:0008006" key="6">
    <source>
        <dbReference type="Google" id="ProtNLM"/>
    </source>
</evidence>
<name>A0A1F4Q0L3_UNCSA</name>
<dbReference type="EMBL" id="METM01000024">
    <property type="protein sequence ID" value="OGB89495.1"/>
    <property type="molecule type" value="Genomic_DNA"/>
</dbReference>
<accession>A0A1F4Q0L3</accession>
<evidence type="ECO:0000256" key="3">
    <source>
        <dbReference type="ARBA" id="ARBA00022695"/>
    </source>
</evidence>
<dbReference type="InterPro" id="IPR039741">
    <property type="entry name" value="UDP-sugar_pyrophosphorylase"/>
</dbReference>
<sequence>MLATSIKDLAGLSYFRRRAMLNLSTRVVTRLGRPDAFYHAPSADFKRLSGSYTPARFSQFASDLRSAQLTVKGNEIPNNRLGPCAEDEFPPISAKTYKGLLEAGKAAFRNGEIGAVILAGGTASRLTKNKIFWEIEGGKTLLQLKLYATIGRAREGGIDIPLYIMTSPATRHDVVKMANELGYEEGIDFMVSDQSMLPVLTPGGEMVGFNERILFAPTGHGAVFPTMQNTGVLDWMAKRGVKYVVQSNIDNPLVALDSQDSNPFLAYVGYHANAEREITAQVSRKEPLFMGGIPLWYKPEEGKRRLAIIETNQIEPKYLEQFNSLLPYFNPLTLIYNLGFLRKFDAARLPVVVIEREDKDPNSGEVILKYVKLETMSGSITMAEPANFLPDTIPGVYREGMFTQLKGLDQLEAWKARLVSRFPDFFKA</sequence>
<dbReference type="SUPFAM" id="SSF53448">
    <property type="entry name" value="Nucleotide-diphospho-sugar transferases"/>
    <property type="match status" value="1"/>
</dbReference>
<dbReference type="Pfam" id="PF01704">
    <property type="entry name" value="UDPGP"/>
    <property type="match status" value="1"/>
</dbReference>
<keyword evidence="2" id="KW-0808">Transferase</keyword>
<evidence type="ECO:0000256" key="2">
    <source>
        <dbReference type="ARBA" id="ARBA00022679"/>
    </source>
</evidence>
<reference evidence="4 5" key="1">
    <citation type="journal article" date="2016" name="Nat. Commun.">
        <title>Thousands of microbial genomes shed light on interconnected biogeochemical processes in an aquifer system.</title>
        <authorList>
            <person name="Anantharaman K."/>
            <person name="Brown C.T."/>
            <person name="Hug L.A."/>
            <person name="Sharon I."/>
            <person name="Castelle C.J."/>
            <person name="Probst A.J."/>
            <person name="Thomas B.C."/>
            <person name="Singh A."/>
            <person name="Wilkins M.J."/>
            <person name="Karaoz U."/>
            <person name="Brodie E.L."/>
            <person name="Williams K.H."/>
            <person name="Hubbard S.S."/>
            <person name="Banfield J.F."/>
        </authorList>
    </citation>
    <scope>NUCLEOTIDE SEQUENCE [LARGE SCALE GENOMIC DNA]</scope>
</reference>
<evidence type="ECO:0000256" key="1">
    <source>
        <dbReference type="ARBA" id="ARBA00010401"/>
    </source>
</evidence>
<dbReference type="AlphaFoldDB" id="A0A1F4Q0L3"/>
<protein>
    <recommendedName>
        <fullName evidence="6">UDP-N-acetylglucosamine pyrophosphorylase</fullName>
    </recommendedName>
</protein>
<comment type="similarity">
    <text evidence="1">Belongs to the UDPGP type 1 family.</text>
</comment>